<feature type="region of interest" description="Disordered" evidence="1">
    <location>
        <begin position="129"/>
        <end position="197"/>
    </location>
</feature>
<accession>A0A2G8SRH1</accession>
<keyword evidence="3" id="KW-1185">Reference proteome</keyword>
<proteinExistence type="predicted"/>
<comment type="caution">
    <text evidence="2">The sequence shown here is derived from an EMBL/GenBank/DDBJ whole genome shotgun (WGS) entry which is preliminary data.</text>
</comment>
<gene>
    <name evidence="2" type="ORF">GSI_00054</name>
</gene>
<evidence type="ECO:0000313" key="2">
    <source>
        <dbReference type="EMBL" id="PIL36366.1"/>
    </source>
</evidence>
<dbReference type="AlphaFoldDB" id="A0A2G8SRH1"/>
<evidence type="ECO:0000313" key="3">
    <source>
        <dbReference type="Proteomes" id="UP000230002"/>
    </source>
</evidence>
<sequence>MSSTALPEDVIRSLSRFLFACIPPGQAVVQLFDPNHGDLYLVKGSDDGEHPFPQSPSGTMLSDLGLRSPPQALLTELADSLRFAIQDDRRHSTVGTLSTVTDMSEMSFADPGSDLRSRALFYSVQDTDTAQDTFSPLPPVSPTPHRSGSPLRLHGDSESPSPSHPSDGDASSSSIEGTAGSDYSPRDERDAHEELPYVTCASIAPGSFEFTSEGSPIHILADRSPCFPSPSLPPSP</sequence>
<protein>
    <submittedName>
        <fullName evidence="2">Uncharacterized protein</fullName>
    </submittedName>
</protein>
<dbReference type="OrthoDB" id="2753093at2759"/>
<reference evidence="2 3" key="1">
    <citation type="journal article" date="2015" name="Sci. Rep.">
        <title>Chromosome-level genome map provides insights into diverse defense mechanisms in the medicinal fungus Ganoderma sinense.</title>
        <authorList>
            <person name="Zhu Y."/>
            <person name="Xu J."/>
            <person name="Sun C."/>
            <person name="Zhou S."/>
            <person name="Xu H."/>
            <person name="Nelson D.R."/>
            <person name="Qian J."/>
            <person name="Song J."/>
            <person name="Luo H."/>
            <person name="Xiang L."/>
            <person name="Li Y."/>
            <person name="Xu Z."/>
            <person name="Ji A."/>
            <person name="Wang L."/>
            <person name="Lu S."/>
            <person name="Hayward A."/>
            <person name="Sun W."/>
            <person name="Li X."/>
            <person name="Schwartz D.C."/>
            <person name="Wang Y."/>
            <person name="Chen S."/>
        </authorList>
    </citation>
    <scope>NUCLEOTIDE SEQUENCE [LARGE SCALE GENOMIC DNA]</scope>
    <source>
        <strain evidence="2 3">ZZ0214-1</strain>
    </source>
</reference>
<dbReference type="EMBL" id="AYKW01000001">
    <property type="protein sequence ID" value="PIL36366.1"/>
    <property type="molecule type" value="Genomic_DNA"/>
</dbReference>
<organism evidence="2 3">
    <name type="scientific">Ganoderma sinense ZZ0214-1</name>
    <dbReference type="NCBI Taxonomy" id="1077348"/>
    <lineage>
        <taxon>Eukaryota</taxon>
        <taxon>Fungi</taxon>
        <taxon>Dikarya</taxon>
        <taxon>Basidiomycota</taxon>
        <taxon>Agaricomycotina</taxon>
        <taxon>Agaricomycetes</taxon>
        <taxon>Polyporales</taxon>
        <taxon>Polyporaceae</taxon>
        <taxon>Ganoderma</taxon>
    </lineage>
</organism>
<name>A0A2G8SRH1_9APHY</name>
<evidence type="ECO:0000256" key="1">
    <source>
        <dbReference type="SAM" id="MobiDB-lite"/>
    </source>
</evidence>
<feature type="compositionally biased region" description="Basic and acidic residues" evidence="1">
    <location>
        <begin position="184"/>
        <end position="195"/>
    </location>
</feature>
<dbReference type="Proteomes" id="UP000230002">
    <property type="component" value="Unassembled WGS sequence"/>
</dbReference>
<feature type="compositionally biased region" description="Low complexity" evidence="1">
    <location>
        <begin position="158"/>
        <end position="174"/>
    </location>
</feature>